<dbReference type="AlphaFoldDB" id="A0A1F8FMI5"/>
<evidence type="ECO:0000313" key="1">
    <source>
        <dbReference type="EMBL" id="OGN14335.1"/>
    </source>
</evidence>
<dbReference type="Proteomes" id="UP000176581">
    <property type="component" value="Unassembled WGS sequence"/>
</dbReference>
<dbReference type="EMBL" id="MGJV01000027">
    <property type="protein sequence ID" value="OGN14335.1"/>
    <property type="molecule type" value="Genomic_DNA"/>
</dbReference>
<accession>A0A1F8FMI5</accession>
<organism evidence="1 2">
    <name type="scientific">Candidatus Yanofskybacteria bacterium RIFCSPHIGHO2_02_FULL_43_22</name>
    <dbReference type="NCBI Taxonomy" id="1802681"/>
    <lineage>
        <taxon>Bacteria</taxon>
        <taxon>Candidatus Yanofskyibacteriota</taxon>
    </lineage>
</organism>
<reference evidence="1 2" key="1">
    <citation type="journal article" date="2016" name="Nat. Commun.">
        <title>Thousands of microbial genomes shed light on interconnected biogeochemical processes in an aquifer system.</title>
        <authorList>
            <person name="Anantharaman K."/>
            <person name="Brown C.T."/>
            <person name="Hug L.A."/>
            <person name="Sharon I."/>
            <person name="Castelle C.J."/>
            <person name="Probst A.J."/>
            <person name="Thomas B.C."/>
            <person name="Singh A."/>
            <person name="Wilkins M.J."/>
            <person name="Karaoz U."/>
            <person name="Brodie E.L."/>
            <person name="Williams K.H."/>
            <person name="Hubbard S.S."/>
            <person name="Banfield J.F."/>
        </authorList>
    </citation>
    <scope>NUCLEOTIDE SEQUENCE [LARGE SCALE GENOMIC DNA]</scope>
</reference>
<protein>
    <submittedName>
        <fullName evidence="1">Uncharacterized protein</fullName>
    </submittedName>
</protein>
<evidence type="ECO:0000313" key="2">
    <source>
        <dbReference type="Proteomes" id="UP000176581"/>
    </source>
</evidence>
<gene>
    <name evidence="1" type="ORF">A3J47_01865</name>
</gene>
<name>A0A1F8FMI5_9BACT</name>
<comment type="caution">
    <text evidence="1">The sequence shown here is derived from an EMBL/GenBank/DDBJ whole genome shotgun (WGS) entry which is preliminary data.</text>
</comment>
<sequence>MAEILGKSRLRQKRHRAPYRMHGVGRAAIPFANSLGWLGSALAVGSEGVGDQINQFLHKPP</sequence>
<proteinExistence type="predicted"/>